<comment type="function">
    <text evidence="1">Probable acetyltransferase, which acetylates the inositol ring of phosphatidylinositol during biosynthesis of GPI-anchor.</text>
</comment>
<organism evidence="14 15">
    <name type="scientific">Penicillium patulum</name>
    <name type="common">Penicillium griseofulvum</name>
    <dbReference type="NCBI Taxonomy" id="5078"/>
    <lineage>
        <taxon>Eukaryota</taxon>
        <taxon>Fungi</taxon>
        <taxon>Dikarya</taxon>
        <taxon>Ascomycota</taxon>
        <taxon>Pezizomycotina</taxon>
        <taxon>Eurotiomycetes</taxon>
        <taxon>Eurotiomycetidae</taxon>
        <taxon>Eurotiales</taxon>
        <taxon>Aspergillaceae</taxon>
        <taxon>Penicillium</taxon>
    </lineage>
</organism>
<feature type="region of interest" description="Disordered" evidence="11">
    <location>
        <begin position="102"/>
        <end position="121"/>
    </location>
</feature>
<dbReference type="GeneID" id="63707360"/>
<dbReference type="UniPathway" id="UPA00196"/>
<evidence type="ECO:0000256" key="9">
    <source>
        <dbReference type="ARBA" id="ARBA00022989"/>
    </source>
</evidence>
<feature type="region of interest" description="Disordered" evidence="11">
    <location>
        <begin position="825"/>
        <end position="845"/>
    </location>
</feature>
<keyword evidence="15" id="KW-1185">Reference proteome</keyword>
<comment type="similarity">
    <text evidence="5">Belongs to the amidase family.</text>
</comment>
<name>A0A135LNP4_PENPA</name>
<comment type="caution">
    <text evidence="14">The sequence shown here is derived from an EMBL/GenBank/DDBJ whole genome shotgun (WGS) entry which is preliminary data.</text>
</comment>
<feature type="transmembrane region" description="Helical" evidence="12">
    <location>
        <begin position="209"/>
        <end position="226"/>
    </location>
</feature>
<dbReference type="Gene3D" id="3.90.1300.10">
    <property type="entry name" value="Amidase signature (AS) domain"/>
    <property type="match status" value="1"/>
</dbReference>
<feature type="domain" description="Amidase" evidence="13">
    <location>
        <begin position="631"/>
        <end position="1040"/>
    </location>
</feature>
<evidence type="ECO:0000256" key="7">
    <source>
        <dbReference type="ARBA" id="ARBA00022502"/>
    </source>
</evidence>
<feature type="transmembrane region" description="Helical" evidence="12">
    <location>
        <begin position="387"/>
        <end position="410"/>
    </location>
</feature>
<sequence length="1095" mass="118916">MDPSYKARKEAFVSNLAGSTILEINTVTLVASTSVLLWSALQSRLSFFTPYGPAALATDFILNVLAILFATTAYSSAPLLLNIFLLSPAVLLFLTQNNLRTPRKAKPPRKPKAKNESSQEEQQALPIHPFLTTYRAAMMIVTCIAILAVDFRAFPRRFAKVENWGTSLMDLGVGSFVFSAGVVSARAVLKGRNSKSPRLALHKRLIGSARHSIPLLVLGLIRLWSVKGLDYAEHVTEYGVHWNFFFTLGFLPPFVELFDSLTTLIPSYEALALGIAVLYQVALESTDLKGYILVSPRGPDLLSKNREGVFSFIGYFAIFLAGRGVGVRIIPRGTSATESPQKARRSVLMRLVLQTMFWSTMFFFNSTYAFGYGANIPVSRRLANMPYVLWVAAFNSAQLFLFCLTETVFFPAVHRATSKEGEAEQTSFATSRILHAFNRGGLALFLIANLLTGAVNLSIPTLDLNTPQAMGILIVYAAVLTGAALGMDKYNIKLTREGPKVPYKYEDQVLPIFRGTPLAIGATLIHNIGFIQSHFWRNAGFGVIREIPHLGQYAGRYDPTVIPVDNTSQAEPAAKDASGIVKRRKGDYGYYTSADYHELYLSGELTPTAVIETLLPLVRRDSQPPGKHSTAFLESQAELIRAAAEESTERYKKGQSLGPLDGVPVAVKDEVHLTGYKRTLGSKLDFKHGTDATSWCVKQWLDAGAIIIGKTSMHELGLDTNNNNPNYGTPRNPHNKEYYCGGSSGGSGYAVGAGLVPIALGADGGGSIRIPSSFCGIWGLKPSHGRISAAPSQSLAPTVGVIGPMAANIDDLALAYRIMATPAPASEDPISSQFPSPVTPHPDAKRTKTIGIVRDWNDRAEGPVRAALNRALDYYREQGYNIIDVTIPYLPEGQRAHALTIMAEIASGVDASKIRHLTASNKVLVSMGMYQITAQDLLASQRLRNLLMTHLAHLFKTHPGLLIVSPTTPMAGWHIDGGEADLSRGLSDSKSSVRNMEYVWLANFIGCPAISCPIGYTGKADGSVPIGLMAMSEWGTEEELITFARDGEPILDLASDSPSLEGSGPVSPSKGLRTPSVDLSVWEDIIVQAKQNMSN</sequence>
<dbReference type="InterPro" id="IPR023631">
    <property type="entry name" value="Amidase_dom"/>
</dbReference>
<dbReference type="InterPro" id="IPR036928">
    <property type="entry name" value="AS_sf"/>
</dbReference>
<feature type="transmembrane region" description="Helical" evidence="12">
    <location>
        <begin position="442"/>
        <end position="462"/>
    </location>
</feature>
<dbReference type="Proteomes" id="UP000070168">
    <property type="component" value="Unassembled WGS sequence"/>
</dbReference>
<dbReference type="PROSITE" id="PS00571">
    <property type="entry name" value="AMIDASES"/>
    <property type="match status" value="1"/>
</dbReference>
<comment type="pathway">
    <text evidence="3">Glycolipid biosynthesis; glycosylphosphatidylinositol-anchor biosynthesis.</text>
</comment>
<evidence type="ECO:0000256" key="11">
    <source>
        <dbReference type="SAM" id="MobiDB-lite"/>
    </source>
</evidence>
<evidence type="ECO:0000313" key="14">
    <source>
        <dbReference type="EMBL" id="KXG50580.1"/>
    </source>
</evidence>
<dbReference type="SUPFAM" id="SSF75304">
    <property type="entry name" value="Amidase signature (AS) enzymes"/>
    <property type="match status" value="1"/>
</dbReference>
<evidence type="ECO:0000256" key="2">
    <source>
        <dbReference type="ARBA" id="ARBA00004477"/>
    </source>
</evidence>
<proteinExistence type="inferred from homology"/>
<feature type="region of interest" description="Disordered" evidence="11">
    <location>
        <begin position="1054"/>
        <end position="1073"/>
    </location>
</feature>
<dbReference type="GO" id="GO:0006506">
    <property type="term" value="P:GPI anchor biosynthetic process"/>
    <property type="evidence" value="ECO:0007669"/>
    <property type="project" value="UniProtKB-UniPathway"/>
</dbReference>
<keyword evidence="8 12" id="KW-0812">Transmembrane</keyword>
<keyword evidence="10 12" id="KW-0472">Membrane</keyword>
<evidence type="ECO:0000313" key="15">
    <source>
        <dbReference type="Proteomes" id="UP000070168"/>
    </source>
</evidence>
<accession>A0A135LNP4</accession>
<feature type="compositionally biased region" description="Basic residues" evidence="11">
    <location>
        <begin position="102"/>
        <end position="112"/>
    </location>
</feature>
<dbReference type="STRING" id="5078.A0A135LNP4"/>
<dbReference type="InterPro" id="IPR009447">
    <property type="entry name" value="PIGW/GWT1"/>
</dbReference>
<dbReference type="AlphaFoldDB" id="A0A135LNP4"/>
<protein>
    <recommendedName>
        <fullName evidence="6">GPI-anchored wall transfer protein 1</fullName>
    </recommendedName>
</protein>
<comment type="similarity">
    <text evidence="4">Belongs to the PIGW family.</text>
</comment>
<evidence type="ECO:0000256" key="10">
    <source>
        <dbReference type="ARBA" id="ARBA00023136"/>
    </source>
</evidence>
<dbReference type="GO" id="GO:0005789">
    <property type="term" value="C:endoplasmic reticulum membrane"/>
    <property type="evidence" value="ECO:0007669"/>
    <property type="project" value="UniProtKB-SubCell"/>
</dbReference>
<dbReference type="Pfam" id="PF01425">
    <property type="entry name" value="Amidase"/>
    <property type="match status" value="1"/>
</dbReference>
<evidence type="ECO:0000259" key="13">
    <source>
        <dbReference type="Pfam" id="PF01425"/>
    </source>
</evidence>
<feature type="transmembrane region" description="Helical" evidence="12">
    <location>
        <begin position="238"/>
        <end position="258"/>
    </location>
</feature>
<reference evidence="14 15" key="1">
    <citation type="journal article" date="2016" name="BMC Genomics">
        <title>Genome sequencing and secondary metabolism of the postharvest pathogen Penicillium griseofulvum.</title>
        <authorList>
            <person name="Banani H."/>
            <person name="Marcet-Houben M."/>
            <person name="Ballester A.R."/>
            <person name="Abbruscato P."/>
            <person name="Gonzalez-Candelas L."/>
            <person name="Gabaldon T."/>
            <person name="Spadaro D."/>
        </authorList>
    </citation>
    <scope>NUCLEOTIDE SEQUENCE [LARGE SCALE GENOMIC DNA]</scope>
    <source>
        <strain evidence="14 15">PG3</strain>
    </source>
</reference>
<evidence type="ECO:0000256" key="1">
    <source>
        <dbReference type="ARBA" id="ARBA00002531"/>
    </source>
</evidence>
<feature type="transmembrane region" description="Helical" evidence="12">
    <location>
        <begin position="312"/>
        <end position="330"/>
    </location>
</feature>
<evidence type="ECO:0000256" key="4">
    <source>
        <dbReference type="ARBA" id="ARBA00007559"/>
    </source>
</evidence>
<dbReference type="GO" id="GO:0032216">
    <property type="term" value="F:glucosaminyl-phosphatidylinositol O-acyltransferase activity"/>
    <property type="evidence" value="ECO:0007669"/>
    <property type="project" value="TreeGrafter"/>
</dbReference>
<feature type="transmembrane region" description="Helical" evidence="12">
    <location>
        <begin position="351"/>
        <end position="375"/>
    </location>
</feature>
<keyword evidence="9 12" id="KW-1133">Transmembrane helix</keyword>
<dbReference type="EMBL" id="LHQR01000045">
    <property type="protein sequence ID" value="KXG50580.1"/>
    <property type="molecule type" value="Genomic_DNA"/>
</dbReference>
<dbReference type="RefSeq" id="XP_040649116.1">
    <property type="nucleotide sequence ID" value="XM_040792060.1"/>
</dbReference>
<dbReference type="OrthoDB" id="421993at2759"/>
<dbReference type="Pfam" id="PF06423">
    <property type="entry name" value="GWT1"/>
    <property type="match status" value="1"/>
</dbReference>
<dbReference type="GO" id="GO:0072659">
    <property type="term" value="P:protein localization to plasma membrane"/>
    <property type="evidence" value="ECO:0007669"/>
    <property type="project" value="TreeGrafter"/>
</dbReference>
<feature type="transmembrane region" description="Helical" evidence="12">
    <location>
        <begin position="21"/>
        <end position="41"/>
    </location>
</feature>
<dbReference type="PANTHER" id="PTHR20661:SF0">
    <property type="entry name" value="PHOSPHATIDYLINOSITOL-GLYCAN BIOSYNTHESIS CLASS W PROTEIN"/>
    <property type="match status" value="1"/>
</dbReference>
<feature type="transmembrane region" description="Helical" evidence="12">
    <location>
        <begin position="61"/>
        <end position="94"/>
    </location>
</feature>
<evidence type="ECO:0000256" key="6">
    <source>
        <dbReference type="ARBA" id="ARBA00014495"/>
    </source>
</evidence>
<dbReference type="InterPro" id="IPR020556">
    <property type="entry name" value="Amidase_CS"/>
</dbReference>
<dbReference type="PANTHER" id="PTHR20661">
    <property type="entry name" value="PHOSPHATIDYLINOSITOL-GLYCAN BIOSYNTHESIS CLASS W PROTEIN"/>
    <property type="match status" value="1"/>
</dbReference>
<evidence type="ECO:0000256" key="12">
    <source>
        <dbReference type="SAM" id="Phobius"/>
    </source>
</evidence>
<evidence type="ECO:0000256" key="8">
    <source>
        <dbReference type="ARBA" id="ARBA00022692"/>
    </source>
</evidence>
<feature type="transmembrane region" description="Helical" evidence="12">
    <location>
        <begin position="171"/>
        <end position="189"/>
    </location>
</feature>
<evidence type="ECO:0000256" key="5">
    <source>
        <dbReference type="ARBA" id="ARBA00009199"/>
    </source>
</evidence>
<gene>
    <name evidence="14" type="ORF">PGRI_043470</name>
</gene>
<evidence type="ECO:0000256" key="3">
    <source>
        <dbReference type="ARBA" id="ARBA00004687"/>
    </source>
</evidence>
<feature type="transmembrane region" description="Helical" evidence="12">
    <location>
        <begin position="132"/>
        <end position="151"/>
    </location>
</feature>
<keyword evidence="7" id="KW-0337">GPI-anchor biosynthesis</keyword>
<comment type="subcellular location">
    <subcellularLocation>
        <location evidence="2">Endoplasmic reticulum membrane</location>
        <topology evidence="2">Multi-pass membrane protein</topology>
    </subcellularLocation>
</comment>
<feature type="transmembrane region" description="Helical" evidence="12">
    <location>
        <begin position="468"/>
        <end position="487"/>
    </location>
</feature>